<feature type="transmembrane region" description="Helical" evidence="7">
    <location>
        <begin position="420"/>
        <end position="445"/>
    </location>
</feature>
<dbReference type="PANTHER" id="PTHR42718">
    <property type="entry name" value="MAJOR FACILITATOR SUPERFAMILY MULTIDRUG TRANSPORTER MFSC"/>
    <property type="match status" value="1"/>
</dbReference>
<keyword evidence="5 7" id="KW-0472">Membrane</keyword>
<feature type="compositionally biased region" description="Basic and acidic residues" evidence="6">
    <location>
        <begin position="646"/>
        <end position="656"/>
    </location>
</feature>
<dbReference type="InterPro" id="IPR036259">
    <property type="entry name" value="MFS_trans_sf"/>
</dbReference>
<evidence type="ECO:0000313" key="10">
    <source>
        <dbReference type="Proteomes" id="UP000245956"/>
    </source>
</evidence>
<feature type="transmembrane region" description="Helical" evidence="7">
    <location>
        <begin position="457"/>
        <end position="478"/>
    </location>
</feature>
<keyword evidence="3 7" id="KW-0812">Transmembrane</keyword>
<evidence type="ECO:0000256" key="2">
    <source>
        <dbReference type="ARBA" id="ARBA00022448"/>
    </source>
</evidence>
<name>A0A2U3DSV7_PURLI</name>
<dbReference type="AlphaFoldDB" id="A0A2U3DSV7"/>
<dbReference type="InterPro" id="IPR011701">
    <property type="entry name" value="MFS"/>
</dbReference>
<feature type="transmembrane region" description="Helical" evidence="7">
    <location>
        <begin position="236"/>
        <end position="256"/>
    </location>
</feature>
<feature type="domain" description="Major facilitator superfamily (MFS) profile" evidence="8">
    <location>
        <begin position="140"/>
        <end position="639"/>
    </location>
</feature>
<dbReference type="PROSITE" id="PS50850">
    <property type="entry name" value="MFS"/>
    <property type="match status" value="1"/>
</dbReference>
<dbReference type="SUPFAM" id="SSF103473">
    <property type="entry name" value="MFS general substrate transporter"/>
    <property type="match status" value="1"/>
</dbReference>
<dbReference type="Gene3D" id="1.20.1250.20">
    <property type="entry name" value="MFS general substrate transporter like domains"/>
    <property type="match status" value="2"/>
</dbReference>
<feature type="transmembrane region" description="Helical" evidence="7">
    <location>
        <begin position="485"/>
        <end position="505"/>
    </location>
</feature>
<evidence type="ECO:0000256" key="7">
    <source>
        <dbReference type="SAM" id="Phobius"/>
    </source>
</evidence>
<dbReference type="Pfam" id="PF07690">
    <property type="entry name" value="MFS_1"/>
    <property type="match status" value="1"/>
</dbReference>
<evidence type="ECO:0000313" key="9">
    <source>
        <dbReference type="EMBL" id="PWI65326.1"/>
    </source>
</evidence>
<evidence type="ECO:0000256" key="4">
    <source>
        <dbReference type="ARBA" id="ARBA00022989"/>
    </source>
</evidence>
<feature type="transmembrane region" description="Helical" evidence="7">
    <location>
        <begin position="177"/>
        <end position="194"/>
    </location>
</feature>
<accession>A0A2U3DSV7</accession>
<feature type="transmembrane region" description="Helical" evidence="7">
    <location>
        <begin position="206"/>
        <end position="224"/>
    </location>
</feature>
<evidence type="ECO:0000256" key="5">
    <source>
        <dbReference type="ARBA" id="ARBA00023136"/>
    </source>
</evidence>
<feature type="region of interest" description="Disordered" evidence="6">
    <location>
        <begin position="40"/>
        <end position="105"/>
    </location>
</feature>
<comment type="subcellular location">
    <subcellularLocation>
        <location evidence="1">Membrane</location>
        <topology evidence="1">Multi-pass membrane protein</topology>
    </subcellularLocation>
</comment>
<evidence type="ECO:0000259" key="8">
    <source>
        <dbReference type="PROSITE" id="PS50850"/>
    </source>
</evidence>
<sequence length="656" mass="69036">MATSLRHGRRPWDGHVRTPDDRMQALACLLVPAVISDRMSSRQLPDSHETTLAASRHPLQPTEPHAPPFGMAISEDRGHRLASVTGTATSDSTSKEAASSSNAPTVSYAGPLHSFNHGRGLTKSHAEGIPPTSKARRIALVATLTGAAFLNTLSSQSVVIILPSIGKELDIPENRQQWIVSAYSLAFGCFLLLWGRVADIHGKRLVFILGSAWVTVVTAANAFVPNEIAFDIFRALHGLGAAANVPTAIGILGVVFPPGKAKNYAFSCYAAGSPLGNAFGNIFSGLVAQYSNWKWVFGVSAIMAGATTVAGLVFIPPTPSLESSWDKGGGGGPSPINVKPSIDWLGTFLITAGLLALMYALTEGNVVGWSVPWVPVVIVVSLTTILVFGVWQRYLEHRKSTAGTSLPPLIKVSIFANVRFTAAMVATGLFFASFNTFVIFATYHFQNYEALSPLQTALRFIPLGVGGAFANLIVAQLLHRVPAIFLLLCGTIAASSSSLLFAVPIPPGTSYFAYGLPAMLLSSVSADTVWPCLTLFTSQTLPREDQAIGGALINAVGQLGRALGLAISTAVQTAVMARARGVPVKDAGGMEAWEPTTLRGLRAGSYMNFGLGIASLIVVAAAFWNMGIIGKAETTSSHQAAAGGTRDVERGEATSS</sequence>
<feature type="transmembrane region" description="Helical" evidence="7">
    <location>
        <begin position="373"/>
        <end position="391"/>
    </location>
</feature>
<dbReference type="GO" id="GO:0022857">
    <property type="term" value="F:transmembrane transporter activity"/>
    <property type="evidence" value="ECO:0007669"/>
    <property type="project" value="InterPro"/>
</dbReference>
<dbReference type="EMBL" id="LCWV01000034">
    <property type="protein sequence ID" value="PWI65326.1"/>
    <property type="molecule type" value="Genomic_DNA"/>
</dbReference>
<keyword evidence="4 7" id="KW-1133">Transmembrane helix</keyword>
<dbReference type="PANTHER" id="PTHR42718:SF9">
    <property type="entry name" value="MAJOR FACILITATOR SUPERFAMILY MULTIDRUG TRANSPORTER MFSC"/>
    <property type="match status" value="1"/>
</dbReference>
<evidence type="ECO:0000256" key="3">
    <source>
        <dbReference type="ARBA" id="ARBA00022692"/>
    </source>
</evidence>
<feature type="transmembrane region" description="Helical" evidence="7">
    <location>
        <begin position="138"/>
        <end position="165"/>
    </location>
</feature>
<protein>
    <recommendedName>
        <fullName evidence="8">Major facilitator superfamily (MFS) profile domain-containing protein</fullName>
    </recommendedName>
</protein>
<dbReference type="InterPro" id="IPR020846">
    <property type="entry name" value="MFS_dom"/>
</dbReference>
<feature type="region of interest" description="Disordered" evidence="6">
    <location>
        <begin position="635"/>
        <end position="656"/>
    </location>
</feature>
<feature type="transmembrane region" description="Helical" evidence="7">
    <location>
        <begin position="606"/>
        <end position="624"/>
    </location>
</feature>
<feature type="compositionally biased region" description="Low complexity" evidence="6">
    <location>
        <begin position="87"/>
        <end position="101"/>
    </location>
</feature>
<gene>
    <name evidence="9" type="ORF">PCL_07095</name>
</gene>
<evidence type="ECO:0000256" key="6">
    <source>
        <dbReference type="SAM" id="MobiDB-lite"/>
    </source>
</evidence>
<dbReference type="Proteomes" id="UP000245956">
    <property type="component" value="Unassembled WGS sequence"/>
</dbReference>
<dbReference type="GO" id="GO:0016020">
    <property type="term" value="C:membrane"/>
    <property type="evidence" value="ECO:0007669"/>
    <property type="project" value="UniProtKB-SubCell"/>
</dbReference>
<comment type="caution">
    <text evidence="9">The sequence shown here is derived from an EMBL/GenBank/DDBJ whole genome shotgun (WGS) entry which is preliminary data.</text>
</comment>
<keyword evidence="2" id="KW-0813">Transport</keyword>
<dbReference type="CDD" id="cd17476">
    <property type="entry name" value="MFS_Amf1_MDR_like"/>
    <property type="match status" value="1"/>
</dbReference>
<organism evidence="9 10">
    <name type="scientific">Purpureocillium lilacinum</name>
    <name type="common">Paecilomyces lilacinus</name>
    <dbReference type="NCBI Taxonomy" id="33203"/>
    <lineage>
        <taxon>Eukaryota</taxon>
        <taxon>Fungi</taxon>
        <taxon>Dikarya</taxon>
        <taxon>Ascomycota</taxon>
        <taxon>Pezizomycotina</taxon>
        <taxon>Sordariomycetes</taxon>
        <taxon>Hypocreomycetidae</taxon>
        <taxon>Hypocreales</taxon>
        <taxon>Ophiocordycipitaceae</taxon>
        <taxon>Purpureocillium</taxon>
    </lineage>
</organism>
<feature type="transmembrane region" description="Helical" evidence="7">
    <location>
        <begin position="342"/>
        <end position="361"/>
    </location>
</feature>
<proteinExistence type="predicted"/>
<evidence type="ECO:0000256" key="1">
    <source>
        <dbReference type="ARBA" id="ARBA00004141"/>
    </source>
</evidence>
<feature type="transmembrane region" description="Helical" evidence="7">
    <location>
        <begin position="295"/>
        <end position="315"/>
    </location>
</feature>
<reference evidence="9 10" key="1">
    <citation type="journal article" date="2016" name="Front. Microbiol.">
        <title>Genome and transcriptome sequences reveal the specific parasitism of the nematophagous Purpureocillium lilacinum 36-1.</title>
        <authorList>
            <person name="Xie J."/>
            <person name="Li S."/>
            <person name="Mo C."/>
            <person name="Xiao X."/>
            <person name="Peng D."/>
            <person name="Wang G."/>
            <person name="Xiao Y."/>
        </authorList>
    </citation>
    <scope>NUCLEOTIDE SEQUENCE [LARGE SCALE GENOMIC DNA]</scope>
    <source>
        <strain evidence="9 10">36-1</strain>
    </source>
</reference>